<dbReference type="PANTHER" id="PTHR43600">
    <property type="entry name" value="COENZYME F420 HYDROGENASE, SUBUNIT ALPHA"/>
    <property type="match status" value="1"/>
</dbReference>
<protein>
    <recommendedName>
        <fullName evidence="8">Ni/Fe hydrogenase subunit alpha</fullName>
    </recommendedName>
</protein>
<comment type="caution">
    <text evidence="7">The sequence shown here is derived from an EMBL/GenBank/DDBJ whole genome shotgun (WGS) entry which is preliminary data.</text>
</comment>
<dbReference type="InterPro" id="IPR029014">
    <property type="entry name" value="NiFe-Hase_large"/>
</dbReference>
<proteinExistence type="inferred from homology"/>
<dbReference type="Gene3D" id="1.10.645.10">
    <property type="entry name" value="Cytochrome-c3 Hydrogenase, chain B"/>
    <property type="match status" value="1"/>
</dbReference>
<evidence type="ECO:0000313" key="7">
    <source>
        <dbReference type="EMBL" id="HEU97389.1"/>
    </source>
</evidence>
<comment type="cofactor">
    <cofactor evidence="1 6">
        <name>Ni(2+)</name>
        <dbReference type="ChEBI" id="CHEBI:49786"/>
    </cofactor>
</comment>
<dbReference type="InterPro" id="IPR001501">
    <property type="entry name" value="Ni-dep_hyd_lsu"/>
</dbReference>
<dbReference type="AlphaFoldDB" id="A0A7C2UKM0"/>
<keyword evidence="6" id="KW-0408">Iron</keyword>
<dbReference type="GO" id="GO:0008901">
    <property type="term" value="F:ferredoxin hydrogenase activity"/>
    <property type="evidence" value="ECO:0007669"/>
    <property type="project" value="InterPro"/>
</dbReference>
<name>A0A7C2UKM0_9CREN</name>
<evidence type="ECO:0000256" key="2">
    <source>
        <dbReference type="ARBA" id="ARBA00009292"/>
    </source>
</evidence>
<feature type="binding site" evidence="6">
    <location>
        <position position="134"/>
    </location>
    <ligand>
        <name>Mg(2+)</name>
        <dbReference type="ChEBI" id="CHEBI:18420"/>
    </ligand>
</feature>
<feature type="binding site" evidence="6">
    <location>
        <position position="185"/>
    </location>
    <ligand>
        <name>Fe cation</name>
        <dbReference type="ChEBI" id="CHEBI:24875"/>
    </ligand>
</feature>
<feature type="binding site" evidence="6">
    <location>
        <position position="182"/>
    </location>
    <ligand>
        <name>Ni(2+)</name>
        <dbReference type="ChEBI" id="CHEBI:49786"/>
    </ligand>
</feature>
<keyword evidence="6" id="KW-0460">Magnesium</keyword>
<keyword evidence="3 6" id="KW-0533">Nickel</keyword>
<dbReference type="EMBL" id="DSFE01000022">
    <property type="protein sequence ID" value="HEU97389.1"/>
    <property type="molecule type" value="Genomic_DNA"/>
</dbReference>
<dbReference type="Proteomes" id="UP000885664">
    <property type="component" value="Unassembled WGS sequence"/>
</dbReference>
<evidence type="ECO:0000256" key="5">
    <source>
        <dbReference type="ARBA" id="ARBA00023002"/>
    </source>
</evidence>
<dbReference type="Pfam" id="PF00374">
    <property type="entry name" value="NiFeSe_Hases"/>
    <property type="match status" value="1"/>
</dbReference>
<organism evidence="7">
    <name type="scientific">Fervidicoccus fontis</name>
    <dbReference type="NCBI Taxonomy" id="683846"/>
    <lineage>
        <taxon>Archaea</taxon>
        <taxon>Thermoproteota</taxon>
        <taxon>Thermoprotei</taxon>
        <taxon>Fervidicoccales</taxon>
        <taxon>Fervidicoccaceae</taxon>
        <taxon>Fervidicoccus</taxon>
    </lineage>
</organism>
<dbReference type="GO" id="GO:0016151">
    <property type="term" value="F:nickel cation binding"/>
    <property type="evidence" value="ECO:0007669"/>
    <property type="project" value="InterPro"/>
</dbReference>
<dbReference type="SUPFAM" id="SSF56762">
    <property type="entry name" value="HydB/Nqo4-like"/>
    <property type="match status" value="1"/>
</dbReference>
<accession>A0A7C2UKM0</accession>
<sequence length="188" mass="21528">MSEFEDEVLPEQVSYSNSLRYRTKAGEIYVVGPISRFSTSFYSMREEVRRMLKSFGFSPPLRNIHCSVVARAAELYEFILRLADFIDSYRPEQVEVKEIAIAPGVYWGAVEAPRGILYHRYRVNERGTVEEANIVPPTSQNLLAMEEFSMEHLRKIGLVGGEELRGEMVKEVGKVIRQFDPCISCSVH</sequence>
<gene>
    <name evidence="7" type="ORF">ENO36_00835</name>
</gene>
<evidence type="ECO:0000256" key="6">
    <source>
        <dbReference type="PIRSR" id="PIRSR601501-1"/>
    </source>
</evidence>
<reference evidence="7" key="1">
    <citation type="journal article" date="2020" name="mSystems">
        <title>Genome- and Community-Level Interaction Insights into Carbon Utilization and Element Cycling Functions of Hydrothermarchaeota in Hydrothermal Sediment.</title>
        <authorList>
            <person name="Zhou Z."/>
            <person name="Liu Y."/>
            <person name="Xu W."/>
            <person name="Pan J."/>
            <person name="Luo Z.H."/>
            <person name="Li M."/>
        </authorList>
    </citation>
    <scope>NUCLEOTIDE SEQUENCE [LARGE SCALE GENOMIC DNA]</scope>
    <source>
        <strain evidence="7">SpSt-1259</strain>
    </source>
</reference>
<keyword evidence="5" id="KW-0560">Oxidoreductase</keyword>
<comment type="similarity">
    <text evidence="2">Belongs to the [NiFe]/[NiFeSe] hydrogenase large subunit family.</text>
</comment>
<dbReference type="InterPro" id="IPR018194">
    <property type="entry name" value="Ni-dep_hyd_lsu_Ni_BS"/>
</dbReference>
<evidence type="ECO:0000256" key="4">
    <source>
        <dbReference type="ARBA" id="ARBA00022723"/>
    </source>
</evidence>
<comment type="cofactor">
    <cofactor evidence="6">
        <name>Fe cation</name>
        <dbReference type="ChEBI" id="CHEBI:24875"/>
    </cofactor>
</comment>
<feature type="binding site" evidence="6">
    <location>
        <position position="188"/>
    </location>
    <ligand>
        <name>Mg(2+)</name>
        <dbReference type="ChEBI" id="CHEBI:18420"/>
    </ligand>
</feature>
<dbReference type="PROSITE" id="PS00508">
    <property type="entry name" value="NI_HGENASE_L_2"/>
    <property type="match status" value="1"/>
</dbReference>
<evidence type="ECO:0000256" key="3">
    <source>
        <dbReference type="ARBA" id="ARBA00022596"/>
    </source>
</evidence>
<evidence type="ECO:0008006" key="8">
    <source>
        <dbReference type="Google" id="ProtNLM"/>
    </source>
</evidence>
<keyword evidence="4 6" id="KW-0479">Metal-binding</keyword>
<dbReference type="PANTHER" id="PTHR43600:SF2">
    <property type="entry name" value="F420-NON-REDUCING HYDROGENASE VHU SUBUNIT A"/>
    <property type="match status" value="1"/>
</dbReference>
<evidence type="ECO:0000256" key="1">
    <source>
        <dbReference type="ARBA" id="ARBA00001967"/>
    </source>
</evidence>